<dbReference type="OrthoDB" id="3741559at2759"/>
<sequence length="260" mass="28991">MSGALRPLHLLRNVRRDTLGDTDARDYNPGLYRTIGNVTFSILPRRKKPRLSKFVLEKSIAAIVAQRLADLGPVHALFTFELCADTTFIPHFTDAASLEEILEVRASWPFDPEHTQILGADILAGISSLHDVGLQRNRFDVADILLVCRENMYSFQIAGLENCTCTSGYEPTNLEELVSLVHILKYVDERIEPSGYPMIQGFVRFLEASKTLDSTSIKAASRFLPAEISELRRELEIYLHAVRIFGTALGGNTAGKKGSR</sequence>
<evidence type="ECO:0000313" key="2">
    <source>
        <dbReference type="Proteomes" id="UP000800035"/>
    </source>
</evidence>
<dbReference type="Proteomes" id="UP000800035">
    <property type="component" value="Unassembled WGS sequence"/>
</dbReference>
<gene>
    <name evidence="1" type="ORF">CC80DRAFT_552847</name>
</gene>
<protein>
    <recommendedName>
        <fullName evidence="3">Protein kinase domain-containing protein</fullName>
    </recommendedName>
</protein>
<evidence type="ECO:0000313" key="1">
    <source>
        <dbReference type="EMBL" id="KAF1952095.1"/>
    </source>
</evidence>
<reference evidence="1" key="1">
    <citation type="journal article" date="2020" name="Stud. Mycol.">
        <title>101 Dothideomycetes genomes: a test case for predicting lifestyles and emergence of pathogens.</title>
        <authorList>
            <person name="Haridas S."/>
            <person name="Albert R."/>
            <person name="Binder M."/>
            <person name="Bloem J."/>
            <person name="Labutti K."/>
            <person name="Salamov A."/>
            <person name="Andreopoulos B."/>
            <person name="Baker S."/>
            <person name="Barry K."/>
            <person name="Bills G."/>
            <person name="Bluhm B."/>
            <person name="Cannon C."/>
            <person name="Castanera R."/>
            <person name="Culley D."/>
            <person name="Daum C."/>
            <person name="Ezra D."/>
            <person name="Gonzalez J."/>
            <person name="Henrissat B."/>
            <person name="Kuo A."/>
            <person name="Liang C."/>
            <person name="Lipzen A."/>
            <person name="Lutzoni F."/>
            <person name="Magnuson J."/>
            <person name="Mondo S."/>
            <person name="Nolan M."/>
            <person name="Ohm R."/>
            <person name="Pangilinan J."/>
            <person name="Park H.-J."/>
            <person name="Ramirez L."/>
            <person name="Alfaro M."/>
            <person name="Sun H."/>
            <person name="Tritt A."/>
            <person name="Yoshinaga Y."/>
            <person name="Zwiers L.-H."/>
            <person name="Turgeon B."/>
            <person name="Goodwin S."/>
            <person name="Spatafora J."/>
            <person name="Crous P."/>
            <person name="Grigoriev I."/>
        </authorList>
    </citation>
    <scope>NUCLEOTIDE SEQUENCE</scope>
    <source>
        <strain evidence="1">CBS 675.92</strain>
    </source>
</reference>
<name>A0A6A5TH36_9PLEO</name>
<organism evidence="1 2">
    <name type="scientific">Byssothecium circinans</name>
    <dbReference type="NCBI Taxonomy" id="147558"/>
    <lineage>
        <taxon>Eukaryota</taxon>
        <taxon>Fungi</taxon>
        <taxon>Dikarya</taxon>
        <taxon>Ascomycota</taxon>
        <taxon>Pezizomycotina</taxon>
        <taxon>Dothideomycetes</taxon>
        <taxon>Pleosporomycetidae</taxon>
        <taxon>Pleosporales</taxon>
        <taxon>Massarineae</taxon>
        <taxon>Massarinaceae</taxon>
        <taxon>Byssothecium</taxon>
    </lineage>
</organism>
<dbReference type="EMBL" id="ML977013">
    <property type="protein sequence ID" value="KAF1952095.1"/>
    <property type="molecule type" value="Genomic_DNA"/>
</dbReference>
<accession>A0A6A5TH36</accession>
<proteinExistence type="predicted"/>
<keyword evidence="2" id="KW-1185">Reference proteome</keyword>
<dbReference type="AlphaFoldDB" id="A0A6A5TH36"/>
<evidence type="ECO:0008006" key="3">
    <source>
        <dbReference type="Google" id="ProtNLM"/>
    </source>
</evidence>